<gene>
    <name evidence="1" type="ORF">QBE51_03230</name>
</gene>
<dbReference type="Pfam" id="PF12982">
    <property type="entry name" value="DUF3866"/>
    <property type="match status" value="1"/>
</dbReference>
<name>A0ABZ2Y7H5_9FIRM</name>
<protein>
    <submittedName>
        <fullName evidence="1">DUF3866 family protein</fullName>
    </submittedName>
</protein>
<dbReference type="RefSeq" id="WP_341877521.1">
    <property type="nucleotide sequence ID" value="NZ_CP121687.1"/>
</dbReference>
<evidence type="ECO:0000313" key="2">
    <source>
        <dbReference type="Proteomes" id="UP001486565"/>
    </source>
</evidence>
<dbReference type="InterPro" id="IPR024479">
    <property type="entry name" value="DUF3866"/>
</dbReference>
<keyword evidence="2" id="KW-1185">Reference proteome</keyword>
<accession>A0ABZ2Y7H5</accession>
<proteinExistence type="predicted"/>
<sequence length="353" mass="38742">MIHLREGIVTQILEKNDDVIEILVTINELEYKAIVYPKITGDVSIGDVVKLNTTAIDLNLGTGGYHFVISNKSTYALHSDVSGHIMKLRYTPIQMKCLTIEEIYPQIINSFKSLEGMPVAIGSIHSMLPPLAAVIKEIMPDSRIAYIMTDGGALPIGFSHIVRILKEKTLIDCTFTCGNAFGGDFEAVNLYTALIGAKFIAGCDAAIVIMGPGHVGTGTKLGFTGMEIVNNAHIVHSMGGIPICVPRVSFSEKRKRHYGISHHFLTAMGSYCLIPCHMAFPCLSEDEKGFITEQYKSFELDKKHRISFLNEDTISIMEKNHLCIKTMGRSILEDPAFFRTSGACGVLLANLLS</sequence>
<organism evidence="1 2">
    <name type="scientific">Defluviitalea saccharophila</name>
    <dbReference type="NCBI Taxonomy" id="879970"/>
    <lineage>
        <taxon>Bacteria</taxon>
        <taxon>Bacillati</taxon>
        <taxon>Bacillota</taxon>
        <taxon>Clostridia</taxon>
        <taxon>Lachnospirales</taxon>
        <taxon>Defluviitaleaceae</taxon>
        <taxon>Defluviitalea</taxon>
    </lineage>
</organism>
<dbReference type="Proteomes" id="UP001486565">
    <property type="component" value="Chromosome"/>
</dbReference>
<reference evidence="1 2" key="1">
    <citation type="submission" date="2023-03" db="EMBL/GenBank/DDBJ databases">
        <title>Novel Species.</title>
        <authorList>
            <person name="Ma S."/>
        </authorList>
    </citation>
    <scope>NUCLEOTIDE SEQUENCE [LARGE SCALE GENOMIC DNA]</scope>
    <source>
        <strain evidence="1 2">LIND6LT2</strain>
    </source>
</reference>
<dbReference type="EMBL" id="CP121687">
    <property type="protein sequence ID" value="WZL70556.1"/>
    <property type="molecule type" value="Genomic_DNA"/>
</dbReference>
<evidence type="ECO:0000313" key="1">
    <source>
        <dbReference type="EMBL" id="WZL70556.1"/>
    </source>
</evidence>